<gene>
    <name evidence="7" type="ORF">HCBG_08122</name>
</gene>
<dbReference type="EMBL" id="GG663375">
    <property type="protein sequence ID" value="EEH03996.1"/>
    <property type="molecule type" value="Genomic_DNA"/>
</dbReference>
<evidence type="ECO:0000259" key="6">
    <source>
        <dbReference type="PROSITE" id="PS50011"/>
    </source>
</evidence>
<protein>
    <recommendedName>
        <fullName evidence="1">cyclin-dependent kinase</fullName>
        <ecNumber evidence="1">2.7.11.22</ecNumber>
    </recommendedName>
</protein>
<accession>C0NXD0</accession>
<dbReference type="GeneID" id="69041138"/>
<dbReference type="SMART" id="SM00220">
    <property type="entry name" value="S_TKc"/>
    <property type="match status" value="1"/>
</dbReference>
<keyword evidence="8" id="KW-1185">Reference proteome</keyword>
<dbReference type="GO" id="GO:0005524">
    <property type="term" value="F:ATP binding"/>
    <property type="evidence" value="ECO:0007669"/>
    <property type="project" value="UniProtKB-KW"/>
</dbReference>
<dbReference type="Proteomes" id="UP000001631">
    <property type="component" value="Unassembled WGS sequence"/>
</dbReference>
<sequence length="334" mass="37495">MALPLFCSKFPLKPLFTHSLPHPLKLSFGYTVASYSTILTPGLTCIGESGGKYELVRPLGTQLPGYRANTWVAVKDSEKKAEYVAKGPLLSKDGKDTTASAFMHEVEMQKLFKDDQMIRPMVDFVPSSEPGGPLMILKPFEQTLWEARNTRTFSVPEIKWIMKGVLLGLYTVHMKDLVYTVSKPSQREVTSLTYRSPEIHFGKPWNQSCDIWSWGIILAQLFLARVDFNKPGMYDNISAGSLEEKAKAIRDALAIDFDLHSVPYYAQDERISKLLPQPQPDTAYMWANSMFESGVAAEDIQFLALVLQPDPNKRLVAAQILETGYLEESNSLCS</sequence>
<dbReference type="AlphaFoldDB" id="C0NXD0"/>
<dbReference type="PANTHER" id="PTHR24056">
    <property type="entry name" value="CELL DIVISION PROTEIN KINASE"/>
    <property type="match status" value="1"/>
</dbReference>
<evidence type="ECO:0000256" key="4">
    <source>
        <dbReference type="ARBA" id="ARBA00047811"/>
    </source>
</evidence>
<comment type="catalytic activity">
    <reaction evidence="5">
        <text>L-seryl-[protein] + ATP = O-phospho-L-seryl-[protein] + ADP + H(+)</text>
        <dbReference type="Rhea" id="RHEA:17989"/>
        <dbReference type="Rhea" id="RHEA-COMP:9863"/>
        <dbReference type="Rhea" id="RHEA-COMP:11604"/>
        <dbReference type="ChEBI" id="CHEBI:15378"/>
        <dbReference type="ChEBI" id="CHEBI:29999"/>
        <dbReference type="ChEBI" id="CHEBI:30616"/>
        <dbReference type="ChEBI" id="CHEBI:83421"/>
        <dbReference type="ChEBI" id="CHEBI:456216"/>
        <dbReference type="EC" id="2.7.11.22"/>
    </reaction>
</comment>
<keyword evidence="3" id="KW-0067">ATP-binding</keyword>
<dbReference type="Gene3D" id="1.10.510.10">
    <property type="entry name" value="Transferase(Phosphotransferase) domain 1"/>
    <property type="match status" value="1"/>
</dbReference>
<organism evidence="7 8">
    <name type="scientific">Ajellomyces capsulatus (strain G186AR / H82 / ATCC MYA-2454 / RMSCC 2432)</name>
    <name type="common">Darling's disease fungus</name>
    <name type="synonym">Histoplasma capsulatum</name>
    <dbReference type="NCBI Taxonomy" id="447093"/>
    <lineage>
        <taxon>Eukaryota</taxon>
        <taxon>Fungi</taxon>
        <taxon>Dikarya</taxon>
        <taxon>Ascomycota</taxon>
        <taxon>Pezizomycotina</taxon>
        <taxon>Eurotiomycetes</taxon>
        <taxon>Eurotiomycetidae</taxon>
        <taxon>Onygenales</taxon>
        <taxon>Ajellomycetaceae</taxon>
        <taxon>Histoplasma</taxon>
    </lineage>
</organism>
<evidence type="ECO:0000313" key="7">
    <source>
        <dbReference type="EMBL" id="EEH03996.1"/>
    </source>
</evidence>
<reference evidence="7" key="1">
    <citation type="submission" date="2009-02" db="EMBL/GenBank/DDBJ databases">
        <title>The Genome Sequence of Ajellomyces capsulatus strain G186AR.</title>
        <authorList>
            <consortium name="The Broad Institute Genome Sequencing Platform"/>
            <person name="Champion M."/>
            <person name="Cuomo C."/>
            <person name="Ma L.-J."/>
            <person name="Henn M.R."/>
            <person name="Sil A."/>
            <person name="Goldman B."/>
            <person name="Young S.K."/>
            <person name="Kodira C.D."/>
            <person name="Zeng Q."/>
            <person name="Koehrsen M."/>
            <person name="Alvarado L."/>
            <person name="Berlin A."/>
            <person name="Borenstein D."/>
            <person name="Chen Z."/>
            <person name="Engels R."/>
            <person name="Freedman E."/>
            <person name="Gellesch M."/>
            <person name="Goldberg J."/>
            <person name="Griggs A."/>
            <person name="Gujja S."/>
            <person name="Heiman D."/>
            <person name="Hepburn T."/>
            <person name="Howarth C."/>
            <person name="Jen D."/>
            <person name="Larson L."/>
            <person name="Lewis B."/>
            <person name="Mehta T."/>
            <person name="Park D."/>
            <person name="Pearson M."/>
            <person name="Roberts A."/>
            <person name="Saif S."/>
            <person name="Shea T."/>
            <person name="Shenoy N."/>
            <person name="Sisk P."/>
            <person name="Stolte C."/>
            <person name="Sykes S."/>
            <person name="Walk T."/>
            <person name="White J."/>
            <person name="Yandava C."/>
            <person name="Klein B."/>
            <person name="McEwen J.G."/>
            <person name="Puccia R."/>
            <person name="Goldman G.H."/>
            <person name="Felipe M.S."/>
            <person name="Nino-Vega G."/>
            <person name="San-Blas G."/>
            <person name="Taylor J."/>
            <person name="Mendoza L."/>
            <person name="Galagan J."/>
            <person name="Nusbaum C."/>
            <person name="Birren B."/>
        </authorList>
    </citation>
    <scope>NUCLEOTIDE SEQUENCE</scope>
    <source>
        <strain evidence="7">G186AR</strain>
    </source>
</reference>
<dbReference type="GO" id="GO:0004693">
    <property type="term" value="F:cyclin-dependent protein serine/threonine kinase activity"/>
    <property type="evidence" value="ECO:0007669"/>
    <property type="project" value="UniProtKB-EC"/>
</dbReference>
<dbReference type="EC" id="2.7.11.22" evidence="1"/>
<dbReference type="GO" id="GO:0005634">
    <property type="term" value="C:nucleus"/>
    <property type="evidence" value="ECO:0007669"/>
    <property type="project" value="TreeGrafter"/>
</dbReference>
<dbReference type="HOGENOM" id="CLU_041563_0_0_1"/>
<dbReference type="InterPro" id="IPR011009">
    <property type="entry name" value="Kinase-like_dom_sf"/>
</dbReference>
<keyword evidence="2" id="KW-0547">Nucleotide-binding</keyword>
<dbReference type="InterPro" id="IPR050108">
    <property type="entry name" value="CDK"/>
</dbReference>
<evidence type="ECO:0000313" key="8">
    <source>
        <dbReference type="Proteomes" id="UP000001631"/>
    </source>
</evidence>
<feature type="domain" description="Protein kinase" evidence="6">
    <location>
        <begin position="1"/>
        <end position="326"/>
    </location>
</feature>
<comment type="catalytic activity">
    <reaction evidence="4">
        <text>L-threonyl-[protein] + ATP = O-phospho-L-threonyl-[protein] + ADP + H(+)</text>
        <dbReference type="Rhea" id="RHEA:46608"/>
        <dbReference type="Rhea" id="RHEA-COMP:11060"/>
        <dbReference type="Rhea" id="RHEA-COMP:11605"/>
        <dbReference type="ChEBI" id="CHEBI:15378"/>
        <dbReference type="ChEBI" id="CHEBI:30013"/>
        <dbReference type="ChEBI" id="CHEBI:30616"/>
        <dbReference type="ChEBI" id="CHEBI:61977"/>
        <dbReference type="ChEBI" id="CHEBI:456216"/>
        <dbReference type="EC" id="2.7.11.22"/>
    </reaction>
</comment>
<evidence type="ECO:0000256" key="3">
    <source>
        <dbReference type="ARBA" id="ARBA00022840"/>
    </source>
</evidence>
<evidence type="ECO:0000256" key="2">
    <source>
        <dbReference type="ARBA" id="ARBA00022741"/>
    </source>
</evidence>
<proteinExistence type="predicted"/>
<dbReference type="VEuPathDB" id="FungiDB:I7I50_08403"/>
<dbReference type="RefSeq" id="XP_045284477.1">
    <property type="nucleotide sequence ID" value="XM_045435171.1"/>
</dbReference>
<dbReference type="STRING" id="447093.C0NXD0"/>
<dbReference type="PROSITE" id="PS50011">
    <property type="entry name" value="PROTEIN_KINASE_DOM"/>
    <property type="match status" value="1"/>
</dbReference>
<name>C0NXD0_AJECG</name>
<evidence type="ECO:0000256" key="5">
    <source>
        <dbReference type="ARBA" id="ARBA00048367"/>
    </source>
</evidence>
<dbReference type="SUPFAM" id="SSF56112">
    <property type="entry name" value="Protein kinase-like (PK-like)"/>
    <property type="match status" value="1"/>
</dbReference>
<dbReference type="Pfam" id="PF00069">
    <property type="entry name" value="Pkinase"/>
    <property type="match status" value="1"/>
</dbReference>
<dbReference type="InterPro" id="IPR000719">
    <property type="entry name" value="Prot_kinase_dom"/>
</dbReference>
<dbReference type="InParanoid" id="C0NXD0"/>
<evidence type="ECO:0000256" key="1">
    <source>
        <dbReference type="ARBA" id="ARBA00012425"/>
    </source>
</evidence>